<dbReference type="InterPro" id="IPR036259">
    <property type="entry name" value="MFS_trans_sf"/>
</dbReference>
<evidence type="ECO:0000259" key="6">
    <source>
        <dbReference type="PROSITE" id="PS50850"/>
    </source>
</evidence>
<feature type="transmembrane region" description="Helical" evidence="5">
    <location>
        <begin position="136"/>
        <end position="156"/>
    </location>
</feature>
<comment type="subcellular location">
    <subcellularLocation>
        <location evidence="1">Membrane</location>
        <topology evidence="1">Multi-pass membrane protein</topology>
    </subcellularLocation>
</comment>
<dbReference type="SUPFAM" id="SSF103473">
    <property type="entry name" value="MFS general substrate transporter"/>
    <property type="match status" value="1"/>
</dbReference>
<dbReference type="InterPro" id="IPR020846">
    <property type="entry name" value="MFS_dom"/>
</dbReference>
<name>A0A4S8ZGN9_AURPU</name>
<protein>
    <submittedName>
        <fullName evidence="7">MFS general substrate transporter</fullName>
    </submittedName>
</protein>
<evidence type="ECO:0000256" key="4">
    <source>
        <dbReference type="ARBA" id="ARBA00023136"/>
    </source>
</evidence>
<accession>A0A4S8ZGN9</accession>
<feature type="transmembrane region" description="Helical" evidence="5">
    <location>
        <begin position="384"/>
        <end position="408"/>
    </location>
</feature>
<keyword evidence="3 5" id="KW-1133">Transmembrane helix</keyword>
<gene>
    <name evidence="7" type="ORF">D6D20_02498</name>
</gene>
<evidence type="ECO:0000256" key="3">
    <source>
        <dbReference type="ARBA" id="ARBA00022989"/>
    </source>
</evidence>
<feature type="transmembrane region" description="Helical" evidence="5">
    <location>
        <begin position="313"/>
        <end position="337"/>
    </location>
</feature>
<feature type="domain" description="Major facilitator superfamily (MFS) profile" evidence="6">
    <location>
        <begin position="67"/>
        <end position="477"/>
    </location>
</feature>
<feature type="transmembrane region" description="Helical" evidence="5">
    <location>
        <begin position="452"/>
        <end position="473"/>
    </location>
</feature>
<organism evidence="7 8">
    <name type="scientific">Aureobasidium pullulans</name>
    <name type="common">Black yeast</name>
    <name type="synonym">Pullularia pullulans</name>
    <dbReference type="NCBI Taxonomy" id="5580"/>
    <lineage>
        <taxon>Eukaryota</taxon>
        <taxon>Fungi</taxon>
        <taxon>Dikarya</taxon>
        <taxon>Ascomycota</taxon>
        <taxon>Pezizomycotina</taxon>
        <taxon>Dothideomycetes</taxon>
        <taxon>Dothideomycetidae</taxon>
        <taxon>Dothideales</taxon>
        <taxon>Saccotheciaceae</taxon>
        <taxon>Aureobasidium</taxon>
    </lineage>
</organism>
<dbReference type="PANTHER" id="PTHR23502">
    <property type="entry name" value="MAJOR FACILITATOR SUPERFAMILY"/>
    <property type="match status" value="1"/>
</dbReference>
<evidence type="ECO:0000313" key="7">
    <source>
        <dbReference type="EMBL" id="THW65003.1"/>
    </source>
</evidence>
<dbReference type="GO" id="GO:0022857">
    <property type="term" value="F:transmembrane transporter activity"/>
    <property type="evidence" value="ECO:0007669"/>
    <property type="project" value="InterPro"/>
</dbReference>
<evidence type="ECO:0000313" key="8">
    <source>
        <dbReference type="Proteomes" id="UP000310421"/>
    </source>
</evidence>
<proteinExistence type="predicted"/>
<dbReference type="InterPro" id="IPR011701">
    <property type="entry name" value="MFS"/>
</dbReference>
<feature type="transmembrane region" description="Helical" evidence="5">
    <location>
        <begin position="358"/>
        <end position="378"/>
    </location>
</feature>
<reference evidence="7 8" key="1">
    <citation type="submission" date="2018-10" db="EMBL/GenBank/DDBJ databases">
        <title>Fifty Aureobasidium pullulans genomes reveal a recombining polyextremotolerant generalist.</title>
        <authorList>
            <person name="Gostincar C."/>
            <person name="Turk M."/>
            <person name="Zajc J."/>
            <person name="Gunde-Cimerman N."/>
        </authorList>
    </citation>
    <scope>NUCLEOTIDE SEQUENCE [LARGE SCALE GENOMIC DNA]</scope>
    <source>
        <strain evidence="7 8">EXF-10751</strain>
    </source>
</reference>
<feature type="transmembrane region" description="Helical" evidence="5">
    <location>
        <begin position="162"/>
        <end position="180"/>
    </location>
</feature>
<dbReference type="AlphaFoldDB" id="A0A4S8ZGN9"/>
<feature type="transmembrane region" description="Helical" evidence="5">
    <location>
        <begin position="65"/>
        <end position="88"/>
    </location>
</feature>
<dbReference type="PANTHER" id="PTHR23502:SF152">
    <property type="entry name" value="MAJOR FACILITATOR SUPERFAMILY (MFS) PROFILE DOMAIN-CONTAINING PROTEIN-RELATED"/>
    <property type="match status" value="1"/>
</dbReference>
<dbReference type="Proteomes" id="UP000310421">
    <property type="component" value="Unassembled WGS sequence"/>
</dbReference>
<feature type="transmembrane region" description="Helical" evidence="5">
    <location>
        <begin position="266"/>
        <end position="293"/>
    </location>
</feature>
<dbReference type="GO" id="GO:0005886">
    <property type="term" value="C:plasma membrane"/>
    <property type="evidence" value="ECO:0007669"/>
    <property type="project" value="TreeGrafter"/>
</dbReference>
<feature type="transmembrane region" description="Helical" evidence="5">
    <location>
        <begin position="108"/>
        <end position="124"/>
    </location>
</feature>
<feature type="transmembrane region" description="Helical" evidence="5">
    <location>
        <begin position="223"/>
        <end position="245"/>
    </location>
</feature>
<dbReference type="Pfam" id="PF07690">
    <property type="entry name" value="MFS_1"/>
    <property type="match status" value="1"/>
</dbReference>
<sequence length="497" mass="53634">MLTKHTLFTLIYNLRPLLLYHYFDERGSSAGFFNNWISMGHSTTAPPVAKETFKKGTDLPSWHKYVILFTVSFMCLAATFSSTCLYPATPEIAAEFGTTAEHINVTNAGVLLAMGSSSLLWAPIARTLGRRTAYNAAIAVLFFCSIGTALSINMAMFTAMRILAGFQGTYNMVAGQTIIADIFDQKRRGTAVGFFMVGSVLGPAIGPLVGGIIVTFASWRSIFWVQTGMVGLGLFLSLLFVPSIAQPHQITEKPSLKLWGKSQVEMLKVFTLLIYPNVFFADLACGLLAWTQYSLLAAPRHLINPRFNLTSPLVSGLFYIAPGAGFLLGSIAGGRFSDMTMAKKIMQRGGKRVPQDRLNSGLIAFFLIIPASQLIYGWCLQYDVGGLALAIVAAFFTGAGLMAAFSSLNTYCAEAIPEQRTAVIASKYFIQYIFGASGNAAIVPLIDSIGIGLAATIGVILAISGGILVWTLAKYGGEMQTFIDGKLGHQVETDDEK</sequence>
<comment type="caution">
    <text evidence="7">The sequence shown here is derived from an EMBL/GenBank/DDBJ whole genome shotgun (WGS) entry which is preliminary data.</text>
</comment>
<evidence type="ECO:0000256" key="2">
    <source>
        <dbReference type="ARBA" id="ARBA00022692"/>
    </source>
</evidence>
<dbReference type="PROSITE" id="PS50850">
    <property type="entry name" value="MFS"/>
    <property type="match status" value="1"/>
</dbReference>
<feature type="transmembrane region" description="Helical" evidence="5">
    <location>
        <begin position="192"/>
        <end position="217"/>
    </location>
</feature>
<keyword evidence="2 5" id="KW-0812">Transmembrane</keyword>
<dbReference type="EMBL" id="QZAN01000016">
    <property type="protein sequence ID" value="THW65003.1"/>
    <property type="molecule type" value="Genomic_DNA"/>
</dbReference>
<dbReference type="Gene3D" id="1.20.1250.20">
    <property type="entry name" value="MFS general substrate transporter like domains"/>
    <property type="match status" value="1"/>
</dbReference>
<feature type="transmembrane region" description="Helical" evidence="5">
    <location>
        <begin position="429"/>
        <end position="446"/>
    </location>
</feature>
<evidence type="ECO:0000256" key="5">
    <source>
        <dbReference type="SAM" id="Phobius"/>
    </source>
</evidence>
<evidence type="ECO:0000256" key="1">
    <source>
        <dbReference type="ARBA" id="ARBA00004141"/>
    </source>
</evidence>
<keyword evidence="4 5" id="KW-0472">Membrane</keyword>